<dbReference type="InterPro" id="IPR013520">
    <property type="entry name" value="Ribonucl_H"/>
</dbReference>
<dbReference type="GO" id="GO:0046872">
    <property type="term" value="F:metal ion binding"/>
    <property type="evidence" value="ECO:0007669"/>
    <property type="project" value="UniProtKB-KW"/>
</dbReference>
<evidence type="ECO:0000256" key="7">
    <source>
        <dbReference type="ARBA" id="ARBA00022839"/>
    </source>
</evidence>
<dbReference type="Ensembl" id="ENSGMOT00000077022.1">
    <property type="protein sequence ID" value="ENSGMOP00000024277.1"/>
    <property type="gene ID" value="ENSGMOG00000030144.1"/>
</dbReference>
<evidence type="ECO:0000256" key="2">
    <source>
        <dbReference type="ARBA" id="ARBA00001946"/>
    </source>
</evidence>
<evidence type="ECO:0000259" key="10">
    <source>
        <dbReference type="Pfam" id="PF00929"/>
    </source>
</evidence>
<dbReference type="PANTHER" id="PTHR13058">
    <property type="entry name" value="THREE PRIME REPAIR EXONUCLEASE 1, 2"/>
    <property type="match status" value="1"/>
</dbReference>
<dbReference type="GeneTree" id="ENSGT00940000176053"/>
<comment type="catalytic activity">
    <reaction evidence="1">
        <text>Exonucleolytic cleavage in the 3'- to 5'-direction to yield nucleoside 5'-phosphates.</text>
        <dbReference type="EC" id="3.1.11.2"/>
    </reaction>
</comment>
<accession>A0A8C4ZZJ4</accession>
<evidence type="ECO:0000256" key="9">
    <source>
        <dbReference type="ARBA" id="ARBA00025769"/>
    </source>
</evidence>
<dbReference type="EC" id="3.1.11.2" evidence="3"/>
<dbReference type="InterPro" id="IPR012337">
    <property type="entry name" value="RNaseH-like_sf"/>
</dbReference>
<keyword evidence="5" id="KW-0479">Metal-binding</keyword>
<protein>
    <recommendedName>
        <fullName evidence="3">exodeoxyribonuclease III</fullName>
        <ecNumber evidence="3">3.1.11.2</ecNumber>
    </recommendedName>
</protein>
<keyword evidence="8" id="KW-0460">Magnesium</keyword>
<evidence type="ECO:0000313" key="12">
    <source>
        <dbReference type="Proteomes" id="UP000694546"/>
    </source>
</evidence>
<name>A0A8C4ZZJ4_GADMO</name>
<reference evidence="11" key="2">
    <citation type="submission" date="2025-09" db="UniProtKB">
        <authorList>
            <consortium name="Ensembl"/>
        </authorList>
    </citation>
    <scope>IDENTIFICATION</scope>
</reference>
<dbReference type="Gene3D" id="3.30.420.10">
    <property type="entry name" value="Ribonuclease H-like superfamily/Ribonuclease H"/>
    <property type="match status" value="1"/>
</dbReference>
<comment type="similarity">
    <text evidence="9">Belongs to the exonuclease superfamily. TREX family.</text>
</comment>
<reference evidence="11" key="1">
    <citation type="submission" date="2025-08" db="UniProtKB">
        <authorList>
            <consortium name="Ensembl"/>
        </authorList>
    </citation>
    <scope>IDENTIFICATION</scope>
</reference>
<feature type="domain" description="Exonuclease" evidence="10">
    <location>
        <begin position="44"/>
        <end position="135"/>
    </location>
</feature>
<organism evidence="11 12">
    <name type="scientific">Gadus morhua</name>
    <name type="common">Atlantic cod</name>
    <dbReference type="NCBI Taxonomy" id="8049"/>
    <lineage>
        <taxon>Eukaryota</taxon>
        <taxon>Metazoa</taxon>
        <taxon>Chordata</taxon>
        <taxon>Craniata</taxon>
        <taxon>Vertebrata</taxon>
        <taxon>Euteleostomi</taxon>
        <taxon>Actinopterygii</taxon>
        <taxon>Neopterygii</taxon>
        <taxon>Teleostei</taxon>
        <taxon>Neoteleostei</taxon>
        <taxon>Acanthomorphata</taxon>
        <taxon>Zeiogadaria</taxon>
        <taxon>Gadariae</taxon>
        <taxon>Gadiformes</taxon>
        <taxon>Gadoidei</taxon>
        <taxon>Gadidae</taxon>
        <taxon>Gadus</taxon>
    </lineage>
</organism>
<keyword evidence="12" id="KW-1185">Reference proteome</keyword>
<proteinExistence type="inferred from homology"/>
<dbReference type="InterPro" id="IPR036397">
    <property type="entry name" value="RNaseH_sf"/>
</dbReference>
<dbReference type="Proteomes" id="UP000694546">
    <property type="component" value="Chromosome 9"/>
</dbReference>
<dbReference type="GO" id="GO:0005737">
    <property type="term" value="C:cytoplasm"/>
    <property type="evidence" value="ECO:0007669"/>
    <property type="project" value="TreeGrafter"/>
</dbReference>
<dbReference type="GO" id="GO:0008311">
    <property type="term" value="F:double-stranded DNA 3'-5' DNA exonuclease activity"/>
    <property type="evidence" value="ECO:0007669"/>
    <property type="project" value="UniProtKB-EC"/>
</dbReference>
<evidence type="ECO:0000313" key="11">
    <source>
        <dbReference type="Ensembl" id="ENSGMOP00000024277.1"/>
    </source>
</evidence>
<evidence type="ECO:0000256" key="3">
    <source>
        <dbReference type="ARBA" id="ARBA00012115"/>
    </source>
</evidence>
<keyword evidence="6" id="KW-0378">Hydrolase</keyword>
<evidence type="ECO:0000256" key="6">
    <source>
        <dbReference type="ARBA" id="ARBA00022801"/>
    </source>
</evidence>
<evidence type="ECO:0000256" key="5">
    <source>
        <dbReference type="ARBA" id="ARBA00022723"/>
    </source>
</evidence>
<dbReference type="PANTHER" id="PTHR13058:SF22">
    <property type="entry name" value="EXODEOXYRIBONUCLEASE III"/>
    <property type="match status" value="1"/>
</dbReference>
<comment type="cofactor">
    <cofactor evidence="2">
        <name>Mg(2+)</name>
        <dbReference type="ChEBI" id="CHEBI:18420"/>
    </cofactor>
</comment>
<dbReference type="GO" id="GO:0006308">
    <property type="term" value="P:DNA catabolic process"/>
    <property type="evidence" value="ECO:0007669"/>
    <property type="project" value="TreeGrafter"/>
</dbReference>
<evidence type="ECO:0000256" key="8">
    <source>
        <dbReference type="ARBA" id="ARBA00022842"/>
    </source>
</evidence>
<keyword evidence="7" id="KW-0269">Exonuclease</keyword>
<dbReference type="InterPro" id="IPR040393">
    <property type="entry name" value="TREX1/2"/>
</dbReference>
<evidence type="ECO:0000256" key="1">
    <source>
        <dbReference type="ARBA" id="ARBA00000493"/>
    </source>
</evidence>
<dbReference type="Pfam" id="PF00929">
    <property type="entry name" value="RNase_T"/>
    <property type="match status" value="1"/>
</dbReference>
<dbReference type="GO" id="GO:0003676">
    <property type="term" value="F:nucleic acid binding"/>
    <property type="evidence" value="ECO:0007669"/>
    <property type="project" value="InterPro"/>
</dbReference>
<dbReference type="SUPFAM" id="SSF53098">
    <property type="entry name" value="Ribonuclease H-like"/>
    <property type="match status" value="1"/>
</dbReference>
<dbReference type="CDD" id="cd06127">
    <property type="entry name" value="DEDDh"/>
    <property type="match status" value="1"/>
</dbReference>
<dbReference type="AlphaFoldDB" id="A0A8C4ZZJ4"/>
<sequence length="226" mass="25443">MPEIAIDRGAAEVTGFSVRDGALLLQGTAVPTVTLTEALTSFLDFLQSLEQPVLLAAHGARRFDKPVLDRALLRCSLTRQFQQLGSRYLDTFLLSKALYPRIDSYSQVNLVRHFLGKIYNAHNALEDVRALQELYSCWDPSQGTLNRCEGLPTYNCNVNALVSKPTHRYLSFKVNGLRKLDEQEQVNVVFLLPGPIGIAKQIFRIAITIRYDTTLLIPRRRNVLGQ</sequence>
<evidence type="ECO:0000256" key="4">
    <source>
        <dbReference type="ARBA" id="ARBA00022722"/>
    </source>
</evidence>
<keyword evidence="4" id="KW-0540">Nuclease</keyword>